<feature type="region of interest" description="Disordered" evidence="1">
    <location>
        <begin position="1"/>
        <end position="51"/>
    </location>
</feature>
<feature type="compositionally biased region" description="Basic residues" evidence="1">
    <location>
        <begin position="1"/>
        <end position="40"/>
    </location>
</feature>
<accession>A0A1X6NXJ3</accession>
<reference evidence="2 3" key="1">
    <citation type="submission" date="2017-03" db="EMBL/GenBank/DDBJ databases">
        <title>WGS assembly of Porphyra umbilicalis.</title>
        <authorList>
            <person name="Brawley S.H."/>
            <person name="Blouin N.A."/>
            <person name="Ficko-Blean E."/>
            <person name="Wheeler G.L."/>
            <person name="Lohr M."/>
            <person name="Goodson H.V."/>
            <person name="Jenkins J.W."/>
            <person name="Blaby-Haas C.E."/>
            <person name="Helliwell K.E."/>
            <person name="Chan C."/>
            <person name="Marriage T."/>
            <person name="Bhattacharya D."/>
            <person name="Klein A.S."/>
            <person name="Badis Y."/>
            <person name="Brodie J."/>
            <person name="Cao Y."/>
            <person name="Collen J."/>
            <person name="Dittami S.M."/>
            <person name="Gachon C.M."/>
            <person name="Green B.R."/>
            <person name="Karpowicz S."/>
            <person name="Kim J.W."/>
            <person name="Kudahl U."/>
            <person name="Lin S."/>
            <person name="Michel G."/>
            <person name="Mittag M."/>
            <person name="Olson B.J."/>
            <person name="Pangilinan J."/>
            <person name="Peng Y."/>
            <person name="Qiu H."/>
            <person name="Shu S."/>
            <person name="Singer J.T."/>
            <person name="Smith A.G."/>
            <person name="Sprecher B.N."/>
            <person name="Wagner V."/>
            <person name="Wang W."/>
            <person name="Wang Z.-Y."/>
            <person name="Yan J."/>
            <person name="Yarish C."/>
            <person name="Zoeuner-Riek S."/>
            <person name="Zhuang Y."/>
            <person name="Zou Y."/>
            <person name="Lindquist E.A."/>
            <person name="Grimwood J."/>
            <person name="Barry K."/>
            <person name="Rokhsar D.S."/>
            <person name="Schmutz J."/>
            <person name="Stiller J.W."/>
            <person name="Grossman A.R."/>
            <person name="Prochnik S.E."/>
        </authorList>
    </citation>
    <scope>NUCLEOTIDE SEQUENCE [LARGE SCALE GENOMIC DNA]</scope>
    <source>
        <strain evidence="2">4086291</strain>
    </source>
</reference>
<organism evidence="2 3">
    <name type="scientific">Porphyra umbilicalis</name>
    <name type="common">Purple laver</name>
    <name type="synonym">Red alga</name>
    <dbReference type="NCBI Taxonomy" id="2786"/>
    <lineage>
        <taxon>Eukaryota</taxon>
        <taxon>Rhodophyta</taxon>
        <taxon>Bangiophyceae</taxon>
        <taxon>Bangiales</taxon>
        <taxon>Bangiaceae</taxon>
        <taxon>Porphyra</taxon>
    </lineage>
</organism>
<dbReference type="AlphaFoldDB" id="A0A1X6NXJ3"/>
<dbReference type="EMBL" id="KV919002">
    <property type="protein sequence ID" value="OSX73341.1"/>
    <property type="molecule type" value="Genomic_DNA"/>
</dbReference>
<protein>
    <submittedName>
        <fullName evidence="2">Uncharacterized protein</fullName>
    </submittedName>
</protein>
<feature type="compositionally biased region" description="Basic residues" evidence="1">
    <location>
        <begin position="91"/>
        <end position="101"/>
    </location>
</feature>
<feature type="region of interest" description="Disordered" evidence="1">
    <location>
        <begin position="64"/>
        <end position="285"/>
    </location>
</feature>
<dbReference type="Proteomes" id="UP000218209">
    <property type="component" value="Unassembled WGS sequence"/>
</dbReference>
<feature type="compositionally biased region" description="Basic residues" evidence="1">
    <location>
        <begin position="224"/>
        <end position="239"/>
    </location>
</feature>
<feature type="compositionally biased region" description="Gly residues" evidence="1">
    <location>
        <begin position="111"/>
        <end position="122"/>
    </location>
</feature>
<proteinExistence type="predicted"/>
<feature type="non-terminal residue" evidence="2">
    <location>
        <position position="1"/>
    </location>
</feature>
<evidence type="ECO:0000256" key="1">
    <source>
        <dbReference type="SAM" id="MobiDB-lite"/>
    </source>
</evidence>
<name>A0A1X6NXJ3_PORUM</name>
<keyword evidence="3" id="KW-1185">Reference proteome</keyword>
<sequence length="285" mass="31126">WERQRQRQLLRRRRGAPATRRRGPPQRRRGVGVAGRRSRATRPPPVRQLPLGVVGAGYDVRAEHARPTAAAVGPPVGGLPRGRDRAPPAARARRRRPRRHVPPPPRRAAVAGGGRVGRGPGGPRHRARPVPRRADARRGGAGGGARRQRGRLGARHRLDGRGRRGGVSRLAGGVRPPDDHRQPAVVVHVCHPPHRGRRGGGGRGRAGRRPGRQRGGVWCDGGPRRGRPSGRLGHQRRAAARPPPGHGGDGWGRRQHADARDARRSRPRRAPWRQGGGRARRRRPV</sequence>
<feature type="compositionally biased region" description="Basic and acidic residues" evidence="1">
    <location>
        <begin position="251"/>
        <end position="264"/>
    </location>
</feature>
<feature type="compositionally biased region" description="Basic residues" evidence="1">
    <location>
        <begin position="191"/>
        <end position="212"/>
    </location>
</feature>
<evidence type="ECO:0000313" key="3">
    <source>
        <dbReference type="Proteomes" id="UP000218209"/>
    </source>
</evidence>
<gene>
    <name evidence="2" type="ORF">BU14_0356s0007</name>
</gene>
<evidence type="ECO:0000313" key="2">
    <source>
        <dbReference type="EMBL" id="OSX73341.1"/>
    </source>
</evidence>
<feature type="compositionally biased region" description="Basic residues" evidence="1">
    <location>
        <begin position="146"/>
        <end position="155"/>
    </location>
</feature>